<evidence type="ECO:0000313" key="1">
    <source>
        <dbReference type="EMBL" id="EIM57670.1"/>
    </source>
</evidence>
<evidence type="ECO:0000313" key="2">
    <source>
        <dbReference type="Proteomes" id="UP000005753"/>
    </source>
</evidence>
<sequence length="60" mass="6796">MKNWVNPEFKVLNLAQTAFGPTNPNNVDFVKYAVYGEDGTFLGWEEQYGLASGKPRDKIE</sequence>
<gene>
    <name evidence="1" type="ORF">EubceDRAFT1_1895</name>
</gene>
<name>I5AV47_EUBC6</name>
<dbReference type="HOGENOM" id="CLU_2934584_0_0_9"/>
<dbReference type="EMBL" id="CM001487">
    <property type="protein sequence ID" value="EIM57670.1"/>
    <property type="molecule type" value="Genomic_DNA"/>
</dbReference>
<dbReference type="AlphaFoldDB" id="I5AV47"/>
<accession>I5AV47</accession>
<protein>
    <submittedName>
        <fullName evidence="1">Uncharacterized protein</fullName>
    </submittedName>
</protein>
<reference evidence="1 2" key="1">
    <citation type="submission" date="2010-08" db="EMBL/GenBank/DDBJ databases">
        <authorList>
            <consortium name="US DOE Joint Genome Institute (JGI-PGF)"/>
            <person name="Lucas S."/>
            <person name="Copeland A."/>
            <person name="Lapidus A."/>
            <person name="Cheng J.-F."/>
            <person name="Bruce D."/>
            <person name="Goodwin L."/>
            <person name="Pitluck S."/>
            <person name="Land M.L."/>
            <person name="Hauser L."/>
            <person name="Chang Y.-J."/>
            <person name="Anderson I.J."/>
            <person name="Johnson E."/>
            <person name="Mulhopadhyay B."/>
            <person name="Kyrpides N."/>
            <person name="Woyke T.J."/>
        </authorList>
    </citation>
    <scope>NUCLEOTIDE SEQUENCE [LARGE SCALE GENOMIC DNA]</scope>
    <source>
        <strain evidence="1 2">6</strain>
    </source>
</reference>
<proteinExistence type="predicted"/>
<dbReference type="Proteomes" id="UP000005753">
    <property type="component" value="Chromosome"/>
</dbReference>
<keyword evidence="2" id="KW-1185">Reference proteome</keyword>
<reference evidence="1 2" key="2">
    <citation type="submission" date="2012-02" db="EMBL/GenBank/DDBJ databases">
        <title>Improved High-Quality Draft sequence of Eubacterium cellulosolvens 6.</title>
        <authorList>
            <consortium name="US DOE Joint Genome Institute"/>
            <person name="Lucas S."/>
            <person name="Han J."/>
            <person name="Lapidus A."/>
            <person name="Cheng J.-F."/>
            <person name="Goodwin L."/>
            <person name="Pitluck S."/>
            <person name="Peters L."/>
            <person name="Mikhailova N."/>
            <person name="Gu W."/>
            <person name="Detter J.C."/>
            <person name="Han C."/>
            <person name="Tapia R."/>
            <person name="Land M."/>
            <person name="Hauser L."/>
            <person name="Kyrpides N."/>
            <person name="Ivanova N."/>
            <person name="Pagani I."/>
            <person name="Johnson E."/>
            <person name="Mukhopadhyay B."/>
            <person name="Anderson I."/>
            <person name="Woyke T."/>
        </authorList>
    </citation>
    <scope>NUCLEOTIDE SEQUENCE [LARGE SCALE GENOMIC DNA]</scope>
    <source>
        <strain evidence="1 2">6</strain>
    </source>
</reference>
<dbReference type="OrthoDB" id="9961545at2"/>
<dbReference type="STRING" id="633697.EubceDRAFT1_1895"/>
<organism evidence="1 2">
    <name type="scientific">Eubacterium cellulosolvens (strain ATCC 43171 / JCM 9499 / 6)</name>
    <name type="common">Cillobacterium cellulosolvens</name>
    <dbReference type="NCBI Taxonomy" id="633697"/>
    <lineage>
        <taxon>Bacteria</taxon>
        <taxon>Bacillati</taxon>
        <taxon>Bacillota</taxon>
        <taxon>Clostridia</taxon>
        <taxon>Eubacteriales</taxon>
        <taxon>Eubacteriaceae</taxon>
        <taxon>Eubacterium</taxon>
    </lineage>
</organism>